<reference evidence="4 5" key="1">
    <citation type="submission" date="2024-09" db="EMBL/GenBank/DDBJ databases">
        <authorList>
            <person name="Sun Q."/>
            <person name="Mori K."/>
        </authorList>
    </citation>
    <scope>NUCLEOTIDE SEQUENCE [LARGE SCALE GENOMIC DNA]</scope>
    <source>
        <strain evidence="4 5">CCM 7792</strain>
    </source>
</reference>
<keyword evidence="5" id="KW-1185">Reference proteome</keyword>
<evidence type="ECO:0000256" key="2">
    <source>
        <dbReference type="SAM" id="SignalP"/>
    </source>
</evidence>
<dbReference type="Proteomes" id="UP001589773">
    <property type="component" value="Unassembled WGS sequence"/>
</dbReference>
<accession>A0ABV6FFM8</accession>
<dbReference type="RefSeq" id="WP_379678873.1">
    <property type="nucleotide sequence ID" value="NZ_JBHLWP010000009.1"/>
</dbReference>
<evidence type="ECO:0000259" key="3">
    <source>
        <dbReference type="Pfam" id="PF04909"/>
    </source>
</evidence>
<name>A0ABV6FFM8_9BURK</name>
<dbReference type="PANTHER" id="PTHR21240:SF28">
    <property type="entry name" value="ISO-OROTATE DECARBOXYLASE (EUROFUNG)"/>
    <property type="match status" value="1"/>
</dbReference>
<evidence type="ECO:0000313" key="4">
    <source>
        <dbReference type="EMBL" id="MFC0252122.1"/>
    </source>
</evidence>
<dbReference type="Pfam" id="PF04909">
    <property type="entry name" value="Amidohydro_2"/>
    <property type="match status" value="1"/>
</dbReference>
<sequence>MFRPLASLRVAATLLSLVPFAIPASCLAAQPRPAPAADHHQHLFSPGIIALLAPAPGPDALRELPAGELVGYLDAAGIRRAAVLSVAYMYGKPGRAVEDEYAKVKAENDWTAAQAAHYPDRLRALCGFNPLKDYALAELARCAAHPGLRHGIKMHFGNSDVQLDNPAHLARLKEVFRAANKHRMAIVVHMRASISLKRPYGQAQARAFLDHLMPLATDIVVQVAHLAGTGPGYDDPPANEVMRVLAEAAARKDPNTRQLWFDVASIATPGIAPAHAREMADRIRKVGVDRILYGSDAASPGNMTPGEAWAAFRALPLTGEEFDRIGRNVAPYLRR</sequence>
<protein>
    <submittedName>
        <fullName evidence="4">Amidohydrolase family protein</fullName>
    </submittedName>
</protein>
<dbReference type="InterPro" id="IPR006680">
    <property type="entry name" value="Amidohydro-rel"/>
</dbReference>
<evidence type="ECO:0000313" key="5">
    <source>
        <dbReference type="Proteomes" id="UP001589773"/>
    </source>
</evidence>
<dbReference type="EMBL" id="JBHLWP010000009">
    <property type="protein sequence ID" value="MFC0252122.1"/>
    <property type="molecule type" value="Genomic_DNA"/>
</dbReference>
<feature type="signal peptide" evidence="2">
    <location>
        <begin position="1"/>
        <end position="28"/>
    </location>
</feature>
<dbReference type="InterPro" id="IPR032466">
    <property type="entry name" value="Metal_Hydrolase"/>
</dbReference>
<organism evidence="4 5">
    <name type="scientific">Massilia consociata</name>
    <dbReference type="NCBI Taxonomy" id="760117"/>
    <lineage>
        <taxon>Bacteria</taxon>
        <taxon>Pseudomonadati</taxon>
        <taxon>Pseudomonadota</taxon>
        <taxon>Betaproteobacteria</taxon>
        <taxon>Burkholderiales</taxon>
        <taxon>Oxalobacteraceae</taxon>
        <taxon>Telluria group</taxon>
        <taxon>Massilia</taxon>
    </lineage>
</organism>
<dbReference type="Gene3D" id="3.20.20.140">
    <property type="entry name" value="Metal-dependent hydrolases"/>
    <property type="match status" value="1"/>
</dbReference>
<feature type="chain" id="PRO_5046201407" evidence="2">
    <location>
        <begin position="29"/>
        <end position="335"/>
    </location>
</feature>
<dbReference type="SUPFAM" id="SSF51556">
    <property type="entry name" value="Metallo-dependent hydrolases"/>
    <property type="match status" value="1"/>
</dbReference>
<keyword evidence="2" id="KW-0732">Signal</keyword>
<feature type="domain" description="Amidohydrolase-related" evidence="3">
    <location>
        <begin position="38"/>
        <end position="326"/>
    </location>
</feature>
<evidence type="ECO:0000256" key="1">
    <source>
        <dbReference type="ARBA" id="ARBA00023239"/>
    </source>
</evidence>
<gene>
    <name evidence="4" type="ORF">ACFFJK_09495</name>
</gene>
<comment type="caution">
    <text evidence="4">The sequence shown here is derived from an EMBL/GenBank/DDBJ whole genome shotgun (WGS) entry which is preliminary data.</text>
</comment>
<dbReference type="InterPro" id="IPR032465">
    <property type="entry name" value="ACMSD"/>
</dbReference>
<proteinExistence type="predicted"/>
<keyword evidence="1" id="KW-0456">Lyase</keyword>
<dbReference type="PANTHER" id="PTHR21240">
    <property type="entry name" value="2-AMINO-3-CARBOXYLMUCONATE-6-SEMIALDEHYDE DECARBOXYLASE"/>
    <property type="match status" value="1"/>
</dbReference>